<accession>A0AAN7Q705</accession>
<dbReference type="Proteomes" id="UP001353858">
    <property type="component" value="Unassembled WGS sequence"/>
</dbReference>
<sequence length="132" mass="16128">MKISKTFFEHKDIHKYTWYQYTRDIKSIIDYFVIKQKTRLKVLDVKVKRGYDYGSDHHLLTSTVYLSYRASNNNREEKENIGQTTEERFNLQSLYEESTAYLYRRRVEQKIKTLRRTVEEEYKHIKACIKEA</sequence>
<reference evidence="2" key="1">
    <citation type="submission" date="2023-01" db="EMBL/GenBank/DDBJ databases">
        <title>Key to firefly adult light organ development and bioluminescence: homeobox transcription factors regulate luciferase expression and transportation to peroxisome.</title>
        <authorList>
            <person name="Fu X."/>
        </authorList>
    </citation>
    <scope>NUCLEOTIDE SEQUENCE [LARGE SCALE GENOMIC DNA]</scope>
</reference>
<evidence type="ECO:0000313" key="1">
    <source>
        <dbReference type="EMBL" id="KAK4884077.1"/>
    </source>
</evidence>
<dbReference type="InterPro" id="IPR036691">
    <property type="entry name" value="Endo/exonu/phosph_ase_sf"/>
</dbReference>
<gene>
    <name evidence="1" type="ORF">RN001_000348</name>
</gene>
<dbReference type="AlphaFoldDB" id="A0AAN7Q705"/>
<dbReference type="SUPFAM" id="SSF56219">
    <property type="entry name" value="DNase I-like"/>
    <property type="match status" value="1"/>
</dbReference>
<protein>
    <submittedName>
        <fullName evidence="1">Uncharacterized protein</fullName>
    </submittedName>
</protein>
<keyword evidence="2" id="KW-1185">Reference proteome</keyword>
<comment type="caution">
    <text evidence="1">The sequence shown here is derived from an EMBL/GenBank/DDBJ whole genome shotgun (WGS) entry which is preliminary data.</text>
</comment>
<dbReference type="Gene3D" id="3.60.10.10">
    <property type="entry name" value="Endonuclease/exonuclease/phosphatase"/>
    <property type="match status" value="1"/>
</dbReference>
<dbReference type="EMBL" id="JARPUR010000001">
    <property type="protein sequence ID" value="KAK4884077.1"/>
    <property type="molecule type" value="Genomic_DNA"/>
</dbReference>
<organism evidence="1 2">
    <name type="scientific">Aquatica leii</name>
    <dbReference type="NCBI Taxonomy" id="1421715"/>
    <lineage>
        <taxon>Eukaryota</taxon>
        <taxon>Metazoa</taxon>
        <taxon>Ecdysozoa</taxon>
        <taxon>Arthropoda</taxon>
        <taxon>Hexapoda</taxon>
        <taxon>Insecta</taxon>
        <taxon>Pterygota</taxon>
        <taxon>Neoptera</taxon>
        <taxon>Endopterygota</taxon>
        <taxon>Coleoptera</taxon>
        <taxon>Polyphaga</taxon>
        <taxon>Elateriformia</taxon>
        <taxon>Elateroidea</taxon>
        <taxon>Lampyridae</taxon>
        <taxon>Luciolinae</taxon>
        <taxon>Aquatica</taxon>
    </lineage>
</organism>
<evidence type="ECO:0000313" key="2">
    <source>
        <dbReference type="Proteomes" id="UP001353858"/>
    </source>
</evidence>
<proteinExistence type="predicted"/>
<name>A0AAN7Q705_9COLE</name>